<protein>
    <recommendedName>
        <fullName evidence="1">F-box associated beta-propeller type 1 domain-containing protein</fullName>
    </recommendedName>
</protein>
<sequence length="275" mass="31337">MSTCPFESVDYEALKDLNDGDAHLAIRKLDFPVMLPDSSILQGVAKTYYSLHFAVYGFGYDSSTDDYKVMRGCSYRVRDSGQTVVQVFSLKTGSWRTHQGLNYFDLAERGCLLNRVLLWLTYTDSCPTGSNIISFDLGEEKFQEMLSLPYHSWFSYIFSLGDCLCLYISGALDSKPTGFRIWMMTEYGVKDSWTEVVSSENLPEEYEYSLLTPLCILENGEVLMVKKGNYHSLVLFSSKEQTFRNVIRTQNKWKLDGTFYRETLVSPGTSSVADI</sequence>
<feature type="domain" description="F-box associated beta-propeller type 1" evidence="1">
    <location>
        <begin position="52"/>
        <end position="246"/>
    </location>
</feature>
<dbReference type="NCBIfam" id="TIGR01640">
    <property type="entry name" value="F_box_assoc_1"/>
    <property type="match status" value="1"/>
</dbReference>
<dbReference type="PANTHER" id="PTHR31672:SF13">
    <property type="entry name" value="F-BOX PROTEIN CPR30-LIKE"/>
    <property type="match status" value="1"/>
</dbReference>
<gene>
    <name evidence="2" type="ORF">M0R45_034962</name>
</gene>
<organism evidence="2 3">
    <name type="scientific">Rubus argutus</name>
    <name type="common">Southern blackberry</name>
    <dbReference type="NCBI Taxonomy" id="59490"/>
    <lineage>
        <taxon>Eukaryota</taxon>
        <taxon>Viridiplantae</taxon>
        <taxon>Streptophyta</taxon>
        <taxon>Embryophyta</taxon>
        <taxon>Tracheophyta</taxon>
        <taxon>Spermatophyta</taxon>
        <taxon>Magnoliopsida</taxon>
        <taxon>eudicotyledons</taxon>
        <taxon>Gunneridae</taxon>
        <taxon>Pentapetalae</taxon>
        <taxon>rosids</taxon>
        <taxon>fabids</taxon>
        <taxon>Rosales</taxon>
        <taxon>Rosaceae</taxon>
        <taxon>Rosoideae</taxon>
        <taxon>Rosoideae incertae sedis</taxon>
        <taxon>Rubus</taxon>
    </lineage>
</organism>
<dbReference type="AlphaFoldDB" id="A0AAW1VVF2"/>
<dbReference type="PANTHER" id="PTHR31672">
    <property type="entry name" value="BNACNNG10540D PROTEIN"/>
    <property type="match status" value="1"/>
</dbReference>
<evidence type="ECO:0000313" key="3">
    <source>
        <dbReference type="Proteomes" id="UP001457282"/>
    </source>
</evidence>
<reference evidence="2 3" key="1">
    <citation type="journal article" date="2023" name="G3 (Bethesda)">
        <title>A chromosome-length genome assembly and annotation of blackberry (Rubus argutus, cv. 'Hillquist').</title>
        <authorList>
            <person name="Bruna T."/>
            <person name="Aryal R."/>
            <person name="Dudchenko O."/>
            <person name="Sargent D.J."/>
            <person name="Mead D."/>
            <person name="Buti M."/>
            <person name="Cavallini A."/>
            <person name="Hytonen T."/>
            <person name="Andres J."/>
            <person name="Pham M."/>
            <person name="Weisz D."/>
            <person name="Mascagni F."/>
            <person name="Usai G."/>
            <person name="Natali L."/>
            <person name="Bassil N."/>
            <person name="Fernandez G.E."/>
            <person name="Lomsadze A."/>
            <person name="Armour M."/>
            <person name="Olukolu B."/>
            <person name="Poorten T."/>
            <person name="Britton C."/>
            <person name="Davik J."/>
            <person name="Ashrafi H."/>
            <person name="Aiden E.L."/>
            <person name="Borodovsky M."/>
            <person name="Worthington M."/>
        </authorList>
    </citation>
    <scope>NUCLEOTIDE SEQUENCE [LARGE SCALE GENOMIC DNA]</scope>
    <source>
        <strain evidence="2">PI 553951</strain>
    </source>
</reference>
<evidence type="ECO:0000259" key="1">
    <source>
        <dbReference type="Pfam" id="PF07734"/>
    </source>
</evidence>
<dbReference type="InterPro" id="IPR006527">
    <property type="entry name" value="F-box-assoc_dom_typ1"/>
</dbReference>
<dbReference type="InterPro" id="IPR017451">
    <property type="entry name" value="F-box-assoc_interact_dom"/>
</dbReference>
<dbReference type="Pfam" id="PF07734">
    <property type="entry name" value="FBA_1"/>
    <property type="match status" value="1"/>
</dbReference>
<dbReference type="InterPro" id="IPR050796">
    <property type="entry name" value="SCF_F-box_component"/>
</dbReference>
<evidence type="ECO:0000313" key="2">
    <source>
        <dbReference type="EMBL" id="KAK9911036.1"/>
    </source>
</evidence>
<dbReference type="Proteomes" id="UP001457282">
    <property type="component" value="Unassembled WGS sequence"/>
</dbReference>
<name>A0AAW1VVF2_RUBAR</name>
<dbReference type="EMBL" id="JBEDUW010000007">
    <property type="protein sequence ID" value="KAK9911036.1"/>
    <property type="molecule type" value="Genomic_DNA"/>
</dbReference>
<comment type="caution">
    <text evidence="2">The sequence shown here is derived from an EMBL/GenBank/DDBJ whole genome shotgun (WGS) entry which is preliminary data.</text>
</comment>
<proteinExistence type="predicted"/>
<keyword evidence="3" id="KW-1185">Reference proteome</keyword>
<accession>A0AAW1VVF2</accession>